<dbReference type="FunFam" id="1.20.1090.10:FF:000001">
    <property type="entry name" value="Aldehyde-alcohol dehydrogenase"/>
    <property type="match status" value="1"/>
</dbReference>
<dbReference type="GO" id="GO:0046872">
    <property type="term" value="F:metal ion binding"/>
    <property type="evidence" value="ECO:0007669"/>
    <property type="project" value="InterPro"/>
</dbReference>
<feature type="domain" description="Fe-containing alcohol dehydrogenase-like C-terminal" evidence="4">
    <location>
        <begin position="208"/>
        <end position="390"/>
    </location>
</feature>
<protein>
    <submittedName>
        <fullName evidence="5">Iron-containing alcohol dehydrogenase</fullName>
    </submittedName>
</protein>
<dbReference type="PANTHER" id="PTHR11496:SF102">
    <property type="entry name" value="ALCOHOL DEHYDROGENASE 4"/>
    <property type="match status" value="1"/>
</dbReference>
<evidence type="ECO:0000259" key="3">
    <source>
        <dbReference type="Pfam" id="PF00465"/>
    </source>
</evidence>
<proteinExistence type="inferred from homology"/>
<comment type="similarity">
    <text evidence="1">Belongs to the iron-containing alcohol dehydrogenase family.</text>
</comment>
<evidence type="ECO:0000256" key="2">
    <source>
        <dbReference type="ARBA" id="ARBA00023002"/>
    </source>
</evidence>
<keyword evidence="2" id="KW-0560">Oxidoreductase</keyword>
<dbReference type="Gene3D" id="3.40.50.1970">
    <property type="match status" value="1"/>
</dbReference>
<evidence type="ECO:0000259" key="4">
    <source>
        <dbReference type="Pfam" id="PF25137"/>
    </source>
</evidence>
<dbReference type="Gene3D" id="1.20.1090.10">
    <property type="entry name" value="Dehydroquinate synthase-like - alpha domain"/>
    <property type="match status" value="1"/>
</dbReference>
<dbReference type="EMBL" id="JACYWE010000001">
    <property type="protein sequence ID" value="MBD8505045.1"/>
    <property type="molecule type" value="Genomic_DNA"/>
</dbReference>
<dbReference type="InterPro" id="IPR039697">
    <property type="entry name" value="Alcohol_dehydrogenase_Fe"/>
</dbReference>
<evidence type="ECO:0000313" key="6">
    <source>
        <dbReference type="Proteomes" id="UP000642993"/>
    </source>
</evidence>
<keyword evidence="6" id="KW-1185">Reference proteome</keyword>
<dbReference type="RefSeq" id="WP_192037527.1">
    <property type="nucleotide sequence ID" value="NZ_JACYWE010000001.1"/>
</dbReference>
<organism evidence="5 6">
    <name type="scientific">Lolliginicoccus lacisalsi</name>
    <dbReference type="NCBI Taxonomy" id="2742202"/>
    <lineage>
        <taxon>Bacteria</taxon>
        <taxon>Bacillati</taxon>
        <taxon>Actinomycetota</taxon>
        <taxon>Actinomycetes</taxon>
        <taxon>Mycobacteriales</taxon>
        <taxon>Hoyosellaceae</taxon>
        <taxon>Lolliginicoccus</taxon>
    </lineage>
</organism>
<dbReference type="GO" id="GO:0004022">
    <property type="term" value="F:alcohol dehydrogenase (NAD+) activity"/>
    <property type="evidence" value="ECO:0007669"/>
    <property type="project" value="TreeGrafter"/>
</dbReference>
<accession>A0A927J9K1</accession>
<evidence type="ECO:0000256" key="1">
    <source>
        <dbReference type="ARBA" id="ARBA00007358"/>
    </source>
</evidence>
<dbReference type="Pfam" id="PF25137">
    <property type="entry name" value="ADH_Fe_C"/>
    <property type="match status" value="1"/>
</dbReference>
<evidence type="ECO:0000313" key="5">
    <source>
        <dbReference type="EMBL" id="MBD8505045.1"/>
    </source>
</evidence>
<dbReference type="InterPro" id="IPR001670">
    <property type="entry name" value="ADH_Fe/GldA"/>
</dbReference>
<dbReference type="CDD" id="cd08189">
    <property type="entry name" value="Fe-ADH-like"/>
    <property type="match status" value="1"/>
</dbReference>
<sequence length="404" mass="43102">MIPYSIQVLAYKQLQSALKIGAKIMNFRQPELFSGPGSSLDLCDHIAKSGVRKVLLVSDEFLLEIGLLQPMIDRLESHGVNVVAYTGVQPDPTIEQVEAGLAMLRQHGSEAVLAIGGGSSIDAAKMVAARARNPLKIVHMGGLFRVIVPPLPLYAIPTTAGTGSEATIGAVISDPETTRKFVVMDPKLVPLAAALDASLMTGLPAAGTTATGMDALTHAVEAYLSSNATAATDAEALEATRLVMENLPQVLQDGTDLEARQRMAIASYKAGVAITTAGIGWVHAISHNLGALYHLPHGYLNAIILPRVLDLYRPVCQARLADLALASGLEGTDEPALADAFIAHVRELNAQFGIPTQVDKLQDTDIAQIVERAMSETHWNYAVPVYMDRARTERMVRDLLPAPA</sequence>
<comment type="caution">
    <text evidence="5">The sequence shown here is derived from an EMBL/GenBank/DDBJ whole genome shotgun (WGS) entry which is preliminary data.</text>
</comment>
<dbReference type="AlphaFoldDB" id="A0A927J9K1"/>
<dbReference type="PANTHER" id="PTHR11496">
    <property type="entry name" value="ALCOHOL DEHYDROGENASE"/>
    <property type="match status" value="1"/>
</dbReference>
<dbReference type="Proteomes" id="UP000642993">
    <property type="component" value="Unassembled WGS sequence"/>
</dbReference>
<name>A0A927J9K1_9ACTN</name>
<dbReference type="Pfam" id="PF00465">
    <property type="entry name" value="Fe-ADH"/>
    <property type="match status" value="1"/>
</dbReference>
<reference evidence="5" key="1">
    <citation type="submission" date="2020-09" db="EMBL/GenBank/DDBJ databases">
        <title>Hoyosella lacisalsi sp. nov., a halotolerant actinobacterium isolated from soil of Lake Gudzhirganskoe.</title>
        <authorList>
            <person name="Yang Q."/>
            <person name="Guo P.Y."/>
            <person name="Liu S.W."/>
            <person name="Li F.N."/>
            <person name="Sun C.H."/>
        </authorList>
    </citation>
    <scope>NUCLEOTIDE SEQUENCE</scope>
    <source>
        <strain evidence="5">G463</strain>
    </source>
</reference>
<dbReference type="SUPFAM" id="SSF56796">
    <property type="entry name" value="Dehydroquinate synthase-like"/>
    <property type="match status" value="1"/>
</dbReference>
<feature type="domain" description="Alcohol dehydrogenase iron-type/glycerol dehydrogenase GldA" evidence="3">
    <location>
        <begin position="31"/>
        <end position="196"/>
    </location>
</feature>
<gene>
    <name evidence="5" type="ORF">HT102_00890</name>
</gene>
<dbReference type="FunFam" id="3.40.50.1970:FF:000003">
    <property type="entry name" value="Alcohol dehydrogenase, iron-containing"/>
    <property type="match status" value="1"/>
</dbReference>
<dbReference type="InterPro" id="IPR056798">
    <property type="entry name" value="ADH_Fe_C"/>
</dbReference>